<dbReference type="Pfam" id="PF14534">
    <property type="entry name" value="DUF4440"/>
    <property type="match status" value="1"/>
</dbReference>
<sequence length="127" mass="13564">MKTSDPLDLIAQLVTAMNAQDLETALTLFEPGASFVMKPGVVVSGTAGIHQALQGFMALKPKLTIETQQIVQVGDVAQYCARWSINGIDPAGAAVQLGGRSSSILRRQPDGRWLFLVDNPWGTDIVA</sequence>
<feature type="domain" description="DUF4440" evidence="1">
    <location>
        <begin position="8"/>
        <end position="114"/>
    </location>
</feature>
<reference evidence="2 3" key="1">
    <citation type="journal article" date="2020" name="ISME J.">
        <title>Enrichment and physiological characterization of a novel comammox Nitrospira indicates ammonium inhibition of complete nitrification.</title>
        <authorList>
            <person name="Sakoula D."/>
            <person name="Koch H."/>
            <person name="Frank J."/>
            <person name="Jetten M.S.M."/>
            <person name="van Kessel M.A.H.J."/>
            <person name="Lucker S."/>
        </authorList>
    </citation>
    <scope>NUCLEOTIDE SEQUENCE [LARGE SCALE GENOMIC DNA]</scope>
    <source>
        <strain evidence="2">Comreactor17</strain>
    </source>
</reference>
<organism evidence="2 3">
    <name type="scientific">Candidatus Nitrospira kreftii</name>
    <dbReference type="NCBI Taxonomy" id="2652173"/>
    <lineage>
        <taxon>Bacteria</taxon>
        <taxon>Pseudomonadati</taxon>
        <taxon>Nitrospirota</taxon>
        <taxon>Nitrospiria</taxon>
        <taxon>Nitrospirales</taxon>
        <taxon>Nitrospiraceae</taxon>
        <taxon>Nitrospira</taxon>
    </lineage>
</organism>
<dbReference type="AlphaFoldDB" id="A0A7S8J1H7"/>
<dbReference type="KEGG" id="nkf:Nkreftii_003837"/>
<dbReference type="NCBIfam" id="TIGR02246">
    <property type="entry name" value="SgcJ/EcaC family oxidoreductase"/>
    <property type="match status" value="1"/>
</dbReference>
<gene>
    <name evidence="2" type="ORF">Nkreftii_003837</name>
</gene>
<evidence type="ECO:0000259" key="1">
    <source>
        <dbReference type="Pfam" id="PF14534"/>
    </source>
</evidence>
<proteinExistence type="predicted"/>
<protein>
    <recommendedName>
        <fullName evidence="1">DUF4440 domain-containing protein</fullName>
    </recommendedName>
</protein>
<dbReference type="SUPFAM" id="SSF54427">
    <property type="entry name" value="NTF2-like"/>
    <property type="match status" value="1"/>
</dbReference>
<evidence type="ECO:0000313" key="2">
    <source>
        <dbReference type="EMBL" id="QPD06063.1"/>
    </source>
</evidence>
<evidence type="ECO:0000313" key="3">
    <source>
        <dbReference type="Proteomes" id="UP000593737"/>
    </source>
</evidence>
<name>A0A7S8J1H7_9BACT</name>
<accession>A0A7S8J1H7</accession>
<dbReference type="InterPro" id="IPR027843">
    <property type="entry name" value="DUF4440"/>
</dbReference>
<dbReference type="Gene3D" id="3.10.450.50">
    <property type="match status" value="1"/>
</dbReference>
<dbReference type="InterPro" id="IPR011944">
    <property type="entry name" value="Steroid_delta5-4_isomerase"/>
</dbReference>
<dbReference type="EMBL" id="CP047423">
    <property type="protein sequence ID" value="QPD06063.1"/>
    <property type="molecule type" value="Genomic_DNA"/>
</dbReference>
<dbReference type="Proteomes" id="UP000593737">
    <property type="component" value="Chromosome"/>
</dbReference>
<dbReference type="InterPro" id="IPR032710">
    <property type="entry name" value="NTF2-like_dom_sf"/>
</dbReference>